<feature type="active site" description="Proton acceptor" evidence="13">
    <location>
        <position position="368"/>
    </location>
</feature>
<evidence type="ECO:0000256" key="10">
    <source>
        <dbReference type="ARBA" id="ARBA00023235"/>
    </source>
</evidence>
<dbReference type="InterPro" id="IPR047215">
    <property type="entry name" value="Galactose_mutarotase-like"/>
</dbReference>
<dbReference type="PIRSF" id="PIRSF005096">
    <property type="entry name" value="GALM"/>
    <property type="match status" value="1"/>
</dbReference>
<evidence type="ECO:0000256" key="7">
    <source>
        <dbReference type="ARBA" id="ARBA00014165"/>
    </source>
</evidence>
<comment type="catalytic activity">
    <reaction evidence="1 12">
        <text>alpha-D-glucose = beta-D-glucose</text>
        <dbReference type="Rhea" id="RHEA:10264"/>
        <dbReference type="ChEBI" id="CHEBI:15903"/>
        <dbReference type="ChEBI" id="CHEBI:17925"/>
        <dbReference type="EC" id="5.1.3.3"/>
    </reaction>
</comment>
<accession>A0A7C2NXH0</accession>
<evidence type="ECO:0000256" key="8">
    <source>
        <dbReference type="ARBA" id="ARBA00022490"/>
    </source>
</evidence>
<dbReference type="GO" id="GO:0004034">
    <property type="term" value="F:aldose 1-epimerase activity"/>
    <property type="evidence" value="ECO:0007669"/>
    <property type="project" value="UniProtKB-EC"/>
</dbReference>
<comment type="similarity">
    <text evidence="4 12">Belongs to the aldose epimerase family.</text>
</comment>
<feature type="region of interest" description="Disordered" evidence="16">
    <location>
        <begin position="26"/>
        <end position="55"/>
    </location>
</feature>
<evidence type="ECO:0000256" key="1">
    <source>
        <dbReference type="ARBA" id="ARBA00001614"/>
    </source>
</evidence>
<evidence type="ECO:0000256" key="5">
    <source>
        <dbReference type="ARBA" id="ARBA00011245"/>
    </source>
</evidence>
<organism evidence="17">
    <name type="scientific">Schlesneria paludicola</name>
    <dbReference type="NCBI Taxonomy" id="360056"/>
    <lineage>
        <taxon>Bacteria</taxon>
        <taxon>Pseudomonadati</taxon>
        <taxon>Planctomycetota</taxon>
        <taxon>Planctomycetia</taxon>
        <taxon>Planctomycetales</taxon>
        <taxon>Planctomycetaceae</taxon>
        <taxon>Schlesneria</taxon>
    </lineage>
</organism>
<comment type="subcellular location">
    <subcellularLocation>
        <location evidence="2">Cytoplasm</location>
    </subcellularLocation>
</comment>
<evidence type="ECO:0000256" key="6">
    <source>
        <dbReference type="ARBA" id="ARBA00013185"/>
    </source>
</evidence>
<feature type="binding site" evidence="15">
    <location>
        <begin position="136"/>
        <end position="137"/>
    </location>
    <ligand>
        <name>beta-D-galactose</name>
        <dbReference type="ChEBI" id="CHEBI:27667"/>
    </ligand>
</feature>
<evidence type="ECO:0000256" key="2">
    <source>
        <dbReference type="ARBA" id="ARBA00004496"/>
    </source>
</evidence>
<dbReference type="GO" id="GO:0030246">
    <property type="term" value="F:carbohydrate binding"/>
    <property type="evidence" value="ECO:0007669"/>
    <property type="project" value="InterPro"/>
</dbReference>
<dbReference type="InterPro" id="IPR008183">
    <property type="entry name" value="Aldose_1/G6P_1-epimerase"/>
</dbReference>
<feature type="active site" description="Proton donor" evidence="13">
    <location>
        <position position="236"/>
    </location>
</feature>
<keyword evidence="11 12" id="KW-0119">Carbohydrate metabolism</keyword>
<evidence type="ECO:0000256" key="15">
    <source>
        <dbReference type="PIRSR" id="PIRSR005096-3"/>
    </source>
</evidence>
<dbReference type="InterPro" id="IPR011013">
    <property type="entry name" value="Gal_mutarotase_sf_dom"/>
</dbReference>
<comment type="subunit">
    <text evidence="5">Monomer.</text>
</comment>
<dbReference type="UniPathway" id="UPA00242"/>
<sequence length="404" mass="43301">MLRTRPDWRAAIALVGTTLSLSLSGCGGHAPTGEGTTPAAQTSSPDDASAEESSAMLTVQSEPFGETPSGEAIVHYSLTNRNGVRVGLINLGATVTAVEVPDRNGQRANVNLRFDDLAGYLENKPFFGGICGRYANRIANGKFTLDGKEYTLAANNGPHHLHGGLEGFNKKVWKHAEVSTADAAGVRFTYVSPDGEEGYPGNLTVQVTYTLNDANELRIDYEATTDQATVLNLTNHCYWNLSGDQGAGTILDHELTLACDRYLPVDEGSIPTGELAPVAGTPMDFLTPHKIGERIGQTVNGAGGYDHCYVVNGTIGELRPAAKIVEPQSGRVMEIETTEPGIQFYTGNHLKGTPETGNAVMHGAFCLEAQHFPDSPNRPEYPTTVLKPGEVYRQTTVHRFSVAK</sequence>
<evidence type="ECO:0000256" key="4">
    <source>
        <dbReference type="ARBA" id="ARBA00006206"/>
    </source>
</evidence>
<evidence type="ECO:0000256" key="16">
    <source>
        <dbReference type="SAM" id="MobiDB-lite"/>
    </source>
</evidence>
<keyword evidence="9" id="KW-0597">Phosphoprotein</keyword>
<dbReference type="PROSITE" id="PS51257">
    <property type="entry name" value="PROKAR_LIPOPROTEIN"/>
    <property type="match status" value="1"/>
</dbReference>
<comment type="caution">
    <text evidence="17">The sequence shown here is derived from an EMBL/GenBank/DDBJ whole genome shotgun (WGS) entry which is preliminary data.</text>
</comment>
<evidence type="ECO:0000256" key="3">
    <source>
        <dbReference type="ARBA" id="ARBA00005028"/>
    </source>
</evidence>
<reference evidence="17" key="1">
    <citation type="journal article" date="2020" name="mSystems">
        <title>Genome- and Community-Level Interaction Insights into Carbon Utilization and Element Cycling Functions of Hydrothermarchaeota in Hydrothermal Sediment.</title>
        <authorList>
            <person name="Zhou Z."/>
            <person name="Liu Y."/>
            <person name="Xu W."/>
            <person name="Pan J."/>
            <person name="Luo Z.H."/>
            <person name="Li M."/>
        </authorList>
    </citation>
    <scope>NUCLEOTIDE SEQUENCE [LARGE SCALE GENOMIC DNA]</scope>
    <source>
        <strain evidence="17">SpSt-339</strain>
    </source>
</reference>
<dbReference type="CDD" id="cd09019">
    <property type="entry name" value="galactose_mutarotase_like"/>
    <property type="match status" value="1"/>
</dbReference>
<feature type="compositionally biased region" description="Low complexity" evidence="16">
    <location>
        <begin position="43"/>
        <end position="55"/>
    </location>
</feature>
<dbReference type="GO" id="GO:0005737">
    <property type="term" value="C:cytoplasm"/>
    <property type="evidence" value="ECO:0007669"/>
    <property type="project" value="UniProtKB-SubCell"/>
</dbReference>
<keyword evidence="8" id="KW-0963">Cytoplasm</keyword>
<dbReference type="InterPro" id="IPR018052">
    <property type="entry name" value="Ald1_epimerase_CS"/>
</dbReference>
<evidence type="ECO:0000256" key="13">
    <source>
        <dbReference type="PIRSR" id="PIRSR005096-1"/>
    </source>
</evidence>
<dbReference type="SUPFAM" id="SSF74650">
    <property type="entry name" value="Galactose mutarotase-like"/>
    <property type="match status" value="1"/>
</dbReference>
<dbReference type="PROSITE" id="PS00545">
    <property type="entry name" value="ALDOSE_1_EPIMERASE"/>
    <property type="match status" value="1"/>
</dbReference>
<evidence type="ECO:0000256" key="11">
    <source>
        <dbReference type="ARBA" id="ARBA00023277"/>
    </source>
</evidence>
<dbReference type="FunFam" id="2.70.98.10:FF:000003">
    <property type="entry name" value="Aldose 1-epimerase"/>
    <property type="match status" value="1"/>
</dbReference>
<dbReference type="InterPro" id="IPR014718">
    <property type="entry name" value="GH-type_carb-bd"/>
</dbReference>
<dbReference type="Pfam" id="PF01263">
    <property type="entry name" value="Aldose_epim"/>
    <property type="match status" value="1"/>
</dbReference>
<dbReference type="AlphaFoldDB" id="A0A7C2NXH0"/>
<evidence type="ECO:0000256" key="14">
    <source>
        <dbReference type="PIRSR" id="PIRSR005096-2"/>
    </source>
</evidence>
<dbReference type="Gene3D" id="2.70.98.10">
    <property type="match status" value="1"/>
</dbReference>
<feature type="binding site" evidence="15">
    <location>
        <begin position="236"/>
        <end position="238"/>
    </location>
    <ligand>
        <name>beta-D-galactose</name>
        <dbReference type="ChEBI" id="CHEBI:27667"/>
    </ligand>
</feature>
<evidence type="ECO:0000313" key="17">
    <source>
        <dbReference type="EMBL" id="HEN15189.1"/>
    </source>
</evidence>
<evidence type="ECO:0000256" key="9">
    <source>
        <dbReference type="ARBA" id="ARBA00022553"/>
    </source>
</evidence>
<feature type="binding site" evidence="14">
    <location>
        <position position="306"/>
    </location>
    <ligand>
        <name>beta-D-galactose</name>
        <dbReference type="ChEBI" id="CHEBI:27667"/>
    </ligand>
</feature>
<protein>
    <recommendedName>
        <fullName evidence="7 12">Aldose 1-epimerase</fullName>
        <ecNumber evidence="6 12">5.1.3.3</ecNumber>
    </recommendedName>
</protein>
<dbReference type="EMBL" id="DSOK01000200">
    <property type="protein sequence ID" value="HEN15189.1"/>
    <property type="molecule type" value="Genomic_DNA"/>
</dbReference>
<dbReference type="EC" id="5.1.3.3" evidence="6 12"/>
<gene>
    <name evidence="17" type="ORF">ENQ76_06950</name>
</gene>
<evidence type="ECO:0000256" key="12">
    <source>
        <dbReference type="PIRNR" id="PIRNR005096"/>
    </source>
</evidence>
<keyword evidence="10 12" id="KW-0413">Isomerase</keyword>
<dbReference type="InterPro" id="IPR015443">
    <property type="entry name" value="Aldose_1-epimerase"/>
</dbReference>
<proteinExistence type="inferred from homology"/>
<dbReference type="GO" id="GO:0033499">
    <property type="term" value="P:galactose catabolic process via UDP-galactose, Leloir pathway"/>
    <property type="evidence" value="ECO:0007669"/>
    <property type="project" value="TreeGrafter"/>
</dbReference>
<comment type="pathway">
    <text evidence="3 12">Carbohydrate metabolism; hexose metabolism.</text>
</comment>
<dbReference type="GO" id="GO:0006006">
    <property type="term" value="P:glucose metabolic process"/>
    <property type="evidence" value="ECO:0007669"/>
    <property type="project" value="TreeGrafter"/>
</dbReference>
<dbReference type="NCBIfam" id="NF008277">
    <property type="entry name" value="PRK11055.1"/>
    <property type="match status" value="1"/>
</dbReference>
<name>A0A7C2NXH0_9PLAN</name>
<dbReference type="PANTHER" id="PTHR10091">
    <property type="entry name" value="ALDOSE-1-EPIMERASE"/>
    <property type="match status" value="1"/>
</dbReference>
<dbReference type="PANTHER" id="PTHR10091:SF0">
    <property type="entry name" value="GALACTOSE MUTAROTASE"/>
    <property type="match status" value="1"/>
</dbReference>